<sequence length="54" mass="6057">MTGGWQLLIHVTREVKTTISHETPGGPKTEIETEPSSVKPEPVRRSLRTFISKL</sequence>
<name>F9F5L0_FUSOF</name>
<comment type="caution">
    <text evidence="2">The sequence shown here is derived from an EMBL/GenBank/DDBJ whole genome shotgun (WGS) entry which is preliminary data.</text>
</comment>
<accession>F9F5L0</accession>
<gene>
    <name evidence="2" type="ORF">FOXB_01685</name>
</gene>
<proteinExistence type="predicted"/>
<evidence type="ECO:0000256" key="1">
    <source>
        <dbReference type="SAM" id="MobiDB-lite"/>
    </source>
</evidence>
<reference evidence="2" key="1">
    <citation type="journal article" date="2012" name="Mol. Plant Microbe Interact.">
        <title>A highly conserved effector in Fusarium oxysporum is required for full virulence on Arabidopsis.</title>
        <authorList>
            <person name="Thatcher L.F."/>
            <person name="Gardiner D.M."/>
            <person name="Kazan K."/>
            <person name="Manners J."/>
        </authorList>
    </citation>
    <scope>NUCLEOTIDE SEQUENCE [LARGE SCALE GENOMIC DNA]</scope>
    <source>
        <strain evidence="2">Fo5176</strain>
    </source>
</reference>
<protein>
    <submittedName>
        <fullName evidence="2">Uncharacterized protein</fullName>
    </submittedName>
</protein>
<dbReference type="EMBL" id="AFQF01000549">
    <property type="protein sequence ID" value="EGU87799.1"/>
    <property type="molecule type" value="Genomic_DNA"/>
</dbReference>
<dbReference type="AlphaFoldDB" id="F9F5L0"/>
<evidence type="ECO:0000313" key="2">
    <source>
        <dbReference type="EMBL" id="EGU87799.1"/>
    </source>
</evidence>
<organism evidence="2">
    <name type="scientific">Fusarium oxysporum (strain Fo5176)</name>
    <name type="common">Fusarium vascular wilt</name>
    <dbReference type="NCBI Taxonomy" id="660025"/>
    <lineage>
        <taxon>Eukaryota</taxon>
        <taxon>Fungi</taxon>
        <taxon>Dikarya</taxon>
        <taxon>Ascomycota</taxon>
        <taxon>Pezizomycotina</taxon>
        <taxon>Sordariomycetes</taxon>
        <taxon>Hypocreomycetidae</taxon>
        <taxon>Hypocreales</taxon>
        <taxon>Nectriaceae</taxon>
        <taxon>Fusarium</taxon>
        <taxon>Fusarium oxysporum species complex</taxon>
    </lineage>
</organism>
<feature type="region of interest" description="Disordered" evidence="1">
    <location>
        <begin position="18"/>
        <end position="42"/>
    </location>
</feature>